<sequence length="52" mass="5554">MTAAVLCAAIPAGVCRSAQRTAVWAWLDDLVADASRDAPHRDDVVTELGMTR</sequence>
<comment type="caution">
    <text evidence="1">The sequence shown here is derived from an EMBL/GenBank/DDBJ whole genome shotgun (WGS) entry which is preliminary data.</text>
</comment>
<dbReference type="EMBL" id="JAURUD010000001">
    <property type="protein sequence ID" value="MDP9685502.1"/>
    <property type="molecule type" value="Genomic_DNA"/>
</dbReference>
<protein>
    <submittedName>
        <fullName evidence="1">Uncharacterized protein</fullName>
    </submittedName>
</protein>
<gene>
    <name evidence="1" type="ORF">J2S47_006004</name>
</gene>
<name>A0ABT9LPQ1_STRGD</name>
<reference evidence="1 2" key="1">
    <citation type="submission" date="2023-07" db="EMBL/GenBank/DDBJ databases">
        <title>Sequencing the genomes of 1000 actinobacteria strains.</title>
        <authorList>
            <person name="Klenk H.-P."/>
        </authorList>
    </citation>
    <scope>NUCLEOTIDE SEQUENCE [LARGE SCALE GENOMIC DNA]</scope>
    <source>
        <strain evidence="1 2">DSM 40229</strain>
    </source>
</reference>
<dbReference type="GeneID" id="91554985"/>
<dbReference type="Proteomes" id="UP001231675">
    <property type="component" value="Unassembled WGS sequence"/>
</dbReference>
<evidence type="ECO:0000313" key="2">
    <source>
        <dbReference type="Proteomes" id="UP001231675"/>
    </source>
</evidence>
<keyword evidence="2" id="KW-1185">Reference proteome</keyword>
<dbReference type="RefSeq" id="WP_189416318.1">
    <property type="nucleotide sequence ID" value="NZ_BMSL01000004.1"/>
</dbReference>
<proteinExistence type="predicted"/>
<evidence type="ECO:0000313" key="1">
    <source>
        <dbReference type="EMBL" id="MDP9685502.1"/>
    </source>
</evidence>
<accession>A0ABT9LPQ1</accession>
<organism evidence="1 2">
    <name type="scientific">Streptomyces griseoviridis</name>
    <dbReference type="NCBI Taxonomy" id="45398"/>
    <lineage>
        <taxon>Bacteria</taxon>
        <taxon>Bacillati</taxon>
        <taxon>Actinomycetota</taxon>
        <taxon>Actinomycetes</taxon>
        <taxon>Kitasatosporales</taxon>
        <taxon>Streptomycetaceae</taxon>
        <taxon>Streptomyces</taxon>
    </lineage>
</organism>